<evidence type="ECO:0000313" key="5">
    <source>
        <dbReference type="Proteomes" id="UP001501410"/>
    </source>
</evidence>
<dbReference type="SUPFAM" id="SSF53756">
    <property type="entry name" value="UDP-Glycosyltransferase/glycogen phosphorylase"/>
    <property type="match status" value="1"/>
</dbReference>
<keyword evidence="5" id="KW-1185">Reference proteome</keyword>
<dbReference type="Pfam" id="PF00534">
    <property type="entry name" value="Glycos_transf_1"/>
    <property type="match status" value="1"/>
</dbReference>
<gene>
    <name evidence="4" type="ORF">GCM10023092_04510</name>
</gene>
<dbReference type="Gene3D" id="3.40.50.2000">
    <property type="entry name" value="Glycogen Phosphorylase B"/>
    <property type="match status" value="2"/>
</dbReference>
<sequence>MGKRLVFTVTNDLNYDQRMIRICTALTDQGYDVTLIGFRRKTSKPLVNRSFRQLRIPIIAEQGKLLYIDYWIKLFFVLLFRRADAFCAIDLDTIMPVYYASRIRGVKRVYDAHELFTELKEVISRPAVHNMWLWIERHTVPHFPVGYTIGECYAAEFERRYGVQYKVVRNATVLRPLEIPAKPERWILYQGWVNVGRRFEQLIPAMQWVDAKLIVCGEGNFFAAAKALAIQYGVSDKIVFKGYVPPEELRNYTLGAWAGITLFEETSLSNRLSMANRFFDYMHAGVPQICNKYPEYERVNERFEVAALLDDPSPENIAAALNKMLQDTPYHDHLVQQCLKAREIYCWQKEAETLTSVYKELFAHG</sequence>
<protein>
    <submittedName>
        <fullName evidence="4">Glycosyltransferase</fullName>
    </submittedName>
</protein>
<evidence type="ECO:0000256" key="1">
    <source>
        <dbReference type="ARBA" id="ARBA00022676"/>
    </source>
</evidence>
<dbReference type="PANTHER" id="PTHR12526">
    <property type="entry name" value="GLYCOSYLTRANSFERASE"/>
    <property type="match status" value="1"/>
</dbReference>
<dbReference type="PANTHER" id="PTHR12526:SF629">
    <property type="entry name" value="TEICHURONIC ACID BIOSYNTHESIS GLYCOSYLTRANSFERASE TUAH-RELATED"/>
    <property type="match status" value="1"/>
</dbReference>
<feature type="domain" description="Glycosyl transferase family 1" evidence="3">
    <location>
        <begin position="200"/>
        <end position="336"/>
    </location>
</feature>
<dbReference type="EMBL" id="BAABEZ010000002">
    <property type="protein sequence ID" value="GAA4449732.1"/>
    <property type="molecule type" value="Genomic_DNA"/>
</dbReference>
<dbReference type="InterPro" id="IPR001296">
    <property type="entry name" value="Glyco_trans_1"/>
</dbReference>
<name>A0ABP8MJA7_9BACT</name>
<evidence type="ECO:0000259" key="3">
    <source>
        <dbReference type="Pfam" id="PF00534"/>
    </source>
</evidence>
<dbReference type="Proteomes" id="UP001501410">
    <property type="component" value="Unassembled WGS sequence"/>
</dbReference>
<reference evidence="5" key="1">
    <citation type="journal article" date="2019" name="Int. J. Syst. Evol. Microbiol.">
        <title>The Global Catalogue of Microorganisms (GCM) 10K type strain sequencing project: providing services to taxonomists for standard genome sequencing and annotation.</title>
        <authorList>
            <consortium name="The Broad Institute Genomics Platform"/>
            <consortium name="The Broad Institute Genome Sequencing Center for Infectious Disease"/>
            <person name="Wu L."/>
            <person name="Ma J."/>
        </authorList>
    </citation>
    <scope>NUCLEOTIDE SEQUENCE [LARGE SCALE GENOMIC DNA]</scope>
    <source>
        <strain evidence="5">JCM 31921</strain>
    </source>
</reference>
<organism evidence="4 5">
    <name type="scientific">Rurimicrobium arvi</name>
    <dbReference type="NCBI Taxonomy" id="2049916"/>
    <lineage>
        <taxon>Bacteria</taxon>
        <taxon>Pseudomonadati</taxon>
        <taxon>Bacteroidota</taxon>
        <taxon>Chitinophagia</taxon>
        <taxon>Chitinophagales</taxon>
        <taxon>Chitinophagaceae</taxon>
        <taxon>Rurimicrobium</taxon>
    </lineage>
</organism>
<dbReference type="RefSeq" id="WP_344822243.1">
    <property type="nucleotide sequence ID" value="NZ_BAABEZ010000002.1"/>
</dbReference>
<proteinExistence type="predicted"/>
<evidence type="ECO:0000256" key="2">
    <source>
        <dbReference type="ARBA" id="ARBA00022679"/>
    </source>
</evidence>
<accession>A0ABP8MJA7</accession>
<comment type="caution">
    <text evidence="4">The sequence shown here is derived from an EMBL/GenBank/DDBJ whole genome shotgun (WGS) entry which is preliminary data.</text>
</comment>
<evidence type="ECO:0000313" key="4">
    <source>
        <dbReference type="EMBL" id="GAA4449732.1"/>
    </source>
</evidence>
<keyword evidence="2" id="KW-0808">Transferase</keyword>
<keyword evidence="1" id="KW-0328">Glycosyltransferase</keyword>